<protein>
    <submittedName>
        <fullName evidence="2">GNAT family N-acetyltransferase</fullName>
    </submittedName>
</protein>
<gene>
    <name evidence="2" type="ORF">EIY87_35895</name>
</gene>
<dbReference type="Pfam" id="PF00583">
    <property type="entry name" value="Acetyltransf_1"/>
    <property type="match status" value="1"/>
</dbReference>
<keyword evidence="2" id="KW-0808">Transferase</keyword>
<dbReference type="OrthoDB" id="3436926at2"/>
<organism evidence="2 3">
    <name type="scientific">Amycolatopsis eburnea</name>
    <dbReference type="NCBI Taxonomy" id="2267691"/>
    <lineage>
        <taxon>Bacteria</taxon>
        <taxon>Bacillati</taxon>
        <taxon>Actinomycetota</taxon>
        <taxon>Actinomycetes</taxon>
        <taxon>Pseudonocardiales</taxon>
        <taxon>Pseudonocardiaceae</taxon>
        <taxon>Amycolatopsis</taxon>
    </lineage>
</organism>
<comment type="caution">
    <text evidence="2">The sequence shown here is derived from an EMBL/GenBank/DDBJ whole genome shotgun (WGS) entry which is preliminary data.</text>
</comment>
<dbReference type="InterPro" id="IPR000182">
    <property type="entry name" value="GNAT_dom"/>
</dbReference>
<reference evidence="2 3" key="1">
    <citation type="submission" date="2018-12" db="EMBL/GenBank/DDBJ databases">
        <title>Amycolatopsis eburnea sp. nov. actinomycete associate with arbuscular mycorrhiza fungal spore.</title>
        <authorList>
            <person name="Lumyong S."/>
            <person name="Chaiya L."/>
        </authorList>
    </citation>
    <scope>NUCLEOTIDE SEQUENCE [LARGE SCALE GENOMIC DNA]</scope>
    <source>
        <strain evidence="2 3">GLM-1</strain>
    </source>
</reference>
<dbReference type="RefSeq" id="WP_125314406.1">
    <property type="nucleotide sequence ID" value="NZ_RSEC01000060.1"/>
</dbReference>
<evidence type="ECO:0000313" key="2">
    <source>
        <dbReference type="EMBL" id="RSD10272.1"/>
    </source>
</evidence>
<dbReference type="EMBL" id="RSEC01000060">
    <property type="protein sequence ID" value="RSD10272.1"/>
    <property type="molecule type" value="Genomic_DNA"/>
</dbReference>
<dbReference type="Gene3D" id="3.40.630.30">
    <property type="match status" value="1"/>
</dbReference>
<evidence type="ECO:0000259" key="1">
    <source>
        <dbReference type="PROSITE" id="PS51186"/>
    </source>
</evidence>
<accession>A0A3R9DY12</accession>
<dbReference type="PROSITE" id="PS51186">
    <property type="entry name" value="GNAT"/>
    <property type="match status" value="1"/>
</dbReference>
<name>A0A3R9DY12_9PSEU</name>
<dbReference type="AlphaFoldDB" id="A0A3R9DY12"/>
<sequence length="289" mass="31541">MRFRPSWLRRVLQAPVVPTLGPVHPDTLGPEIFDDVVAVAHTGEILPFDKERRWSAAKSESVLVDEIVHRPDLTILPTLSHRGTGMIKIHVYSPATPDIAALRQATRRWCAGHGAASGRLLWFTAEPPQTDAGVTRILLKDFVSAPLSIPAEAVELDACPPRVQDTFADLAEQLLDTGFGFLHRRWRTGRVDGPILVAVDDDVIVGAIGPLTVMPDRAGTLTLLPQYFGVAPRHRGRGHGRALWRSGSAWGARHGARYQLLQAAVRGPSERLFRSEGLTTLGFTCAVSA</sequence>
<keyword evidence="3" id="KW-1185">Reference proteome</keyword>
<dbReference type="Proteomes" id="UP000267081">
    <property type="component" value="Unassembled WGS sequence"/>
</dbReference>
<proteinExistence type="predicted"/>
<evidence type="ECO:0000313" key="3">
    <source>
        <dbReference type="Proteomes" id="UP000267081"/>
    </source>
</evidence>
<dbReference type="SUPFAM" id="SSF55729">
    <property type="entry name" value="Acyl-CoA N-acyltransferases (Nat)"/>
    <property type="match status" value="1"/>
</dbReference>
<feature type="domain" description="N-acetyltransferase" evidence="1">
    <location>
        <begin position="154"/>
        <end position="289"/>
    </location>
</feature>
<dbReference type="InterPro" id="IPR016181">
    <property type="entry name" value="Acyl_CoA_acyltransferase"/>
</dbReference>
<dbReference type="GO" id="GO:0016747">
    <property type="term" value="F:acyltransferase activity, transferring groups other than amino-acyl groups"/>
    <property type="evidence" value="ECO:0007669"/>
    <property type="project" value="InterPro"/>
</dbReference>
<dbReference type="CDD" id="cd04301">
    <property type="entry name" value="NAT_SF"/>
    <property type="match status" value="1"/>
</dbReference>